<sequence length="381" mass="43795">MGLLKIYYWRSKKSLQSLLILTRKLIKNIKTSMRQTELLISLSNLENNLNILRNKTQSSIQAVVKANAYGLTYEEVLAVTENYVESYSVITLDEAIQLRKLTNKPVLMLQGVHEENDYKQVQEHRLDFVVHSFWQIENLNKFYVGNSSIWLKINTGMNRLGFDRDDFFRYYDFINTLNSREVVLMSHLAASNDIENPQNNYQIDTFTELTKDKDNRKSLANSGGIFNFQKSHFDVVRPGIAIYGGGGRFLEHGLKPVTKLRSKIISKRRVKKNDPIGYDGLWKADVDTTICYVPIGYADGIPYFTFQKDVQINGKNFKTVGKVNMDLIAINIGDDESIKVGDWVDFWGFDTDIGKLSKEFNTISYQLLTNLSGRVAKNYLE</sequence>
<evidence type="ECO:0000313" key="10">
    <source>
        <dbReference type="Proteomes" id="UP000315825"/>
    </source>
</evidence>
<dbReference type="GO" id="GO:0030170">
    <property type="term" value="F:pyridoxal phosphate binding"/>
    <property type="evidence" value="ECO:0007669"/>
    <property type="project" value="TreeGrafter"/>
</dbReference>
<dbReference type="InterPro" id="IPR000821">
    <property type="entry name" value="Ala_racemase"/>
</dbReference>
<dbReference type="InterPro" id="IPR029066">
    <property type="entry name" value="PLP-binding_barrel"/>
</dbReference>
<dbReference type="Pfam" id="PF00842">
    <property type="entry name" value="Ala_racemase_C"/>
    <property type="match status" value="1"/>
</dbReference>
<accession>A0A520N1G5</accession>
<dbReference type="Proteomes" id="UP000315825">
    <property type="component" value="Unassembled WGS sequence"/>
</dbReference>
<evidence type="ECO:0000256" key="1">
    <source>
        <dbReference type="ARBA" id="ARBA00000316"/>
    </source>
</evidence>
<dbReference type="GO" id="GO:0008784">
    <property type="term" value="F:alanine racemase activity"/>
    <property type="evidence" value="ECO:0007669"/>
    <property type="project" value="UniProtKB-EC"/>
</dbReference>
<dbReference type="PRINTS" id="PR00992">
    <property type="entry name" value="ALARACEMASE"/>
</dbReference>
<evidence type="ECO:0000256" key="4">
    <source>
        <dbReference type="ARBA" id="ARBA00023235"/>
    </source>
</evidence>
<evidence type="ECO:0000256" key="2">
    <source>
        <dbReference type="ARBA" id="ARBA00001933"/>
    </source>
</evidence>
<feature type="coiled-coil region" evidence="7">
    <location>
        <begin position="35"/>
        <end position="62"/>
    </location>
</feature>
<gene>
    <name evidence="9" type="primary">alr</name>
    <name evidence="9" type="ORF">EVA92_00830</name>
</gene>
<comment type="cofactor">
    <cofactor evidence="2 5">
        <name>pyridoxal 5'-phosphate</name>
        <dbReference type="ChEBI" id="CHEBI:597326"/>
    </cofactor>
</comment>
<dbReference type="SUPFAM" id="SSF50621">
    <property type="entry name" value="Alanine racemase C-terminal domain-like"/>
    <property type="match status" value="1"/>
</dbReference>
<evidence type="ECO:0000256" key="5">
    <source>
        <dbReference type="PIRSR" id="PIRSR600821-50"/>
    </source>
</evidence>
<name>A0A520N1G5_9GAMM</name>
<reference evidence="9 10" key="1">
    <citation type="submission" date="2019-02" db="EMBL/GenBank/DDBJ databases">
        <title>Prokaryotic population dynamics and viral predation in marine succession experiment using metagenomics: the confinement effect.</title>
        <authorList>
            <person name="Haro-Moreno J.M."/>
            <person name="Rodriguez-Valera F."/>
            <person name="Lopez-Perez M."/>
        </authorList>
    </citation>
    <scope>NUCLEOTIDE SEQUENCE [LARGE SCALE GENOMIC DNA]</scope>
    <source>
        <strain evidence="9">MED-G159</strain>
    </source>
</reference>
<dbReference type="Gene3D" id="2.40.37.10">
    <property type="entry name" value="Lyase, Ornithine Decarboxylase, Chain A, domain 1"/>
    <property type="match status" value="1"/>
</dbReference>
<dbReference type="InterPro" id="IPR011079">
    <property type="entry name" value="Ala_racemase_C"/>
</dbReference>
<proteinExistence type="predicted"/>
<dbReference type="PANTHER" id="PTHR30511">
    <property type="entry name" value="ALANINE RACEMASE"/>
    <property type="match status" value="1"/>
</dbReference>
<organism evidence="9 10">
    <name type="scientific">SAR86 cluster bacterium</name>
    <dbReference type="NCBI Taxonomy" id="2030880"/>
    <lineage>
        <taxon>Bacteria</taxon>
        <taxon>Pseudomonadati</taxon>
        <taxon>Pseudomonadota</taxon>
        <taxon>Gammaproteobacteria</taxon>
        <taxon>SAR86 cluster</taxon>
    </lineage>
</organism>
<dbReference type="AlphaFoldDB" id="A0A520N1G5"/>
<feature type="domain" description="Alanine racemase C-terminal" evidence="8">
    <location>
        <begin position="257"/>
        <end position="380"/>
    </location>
</feature>
<evidence type="ECO:0000313" key="9">
    <source>
        <dbReference type="EMBL" id="RZO27320.1"/>
    </source>
</evidence>
<comment type="caution">
    <text evidence="9">The sequence shown here is derived from an EMBL/GenBank/DDBJ whole genome shotgun (WGS) entry which is preliminary data.</text>
</comment>
<dbReference type="InterPro" id="IPR001608">
    <property type="entry name" value="Ala_racemase_N"/>
</dbReference>
<comment type="catalytic activity">
    <reaction evidence="1">
        <text>L-alanine = D-alanine</text>
        <dbReference type="Rhea" id="RHEA:20249"/>
        <dbReference type="ChEBI" id="CHEBI:57416"/>
        <dbReference type="ChEBI" id="CHEBI:57972"/>
        <dbReference type="EC" id="5.1.1.1"/>
    </reaction>
</comment>
<dbReference type="SUPFAM" id="SSF51419">
    <property type="entry name" value="PLP-binding barrel"/>
    <property type="match status" value="1"/>
</dbReference>
<dbReference type="NCBIfam" id="TIGR00492">
    <property type="entry name" value="alr"/>
    <property type="match status" value="1"/>
</dbReference>
<dbReference type="PANTHER" id="PTHR30511:SF0">
    <property type="entry name" value="ALANINE RACEMASE, CATABOLIC-RELATED"/>
    <property type="match status" value="1"/>
</dbReference>
<dbReference type="Pfam" id="PF01168">
    <property type="entry name" value="Ala_racemase_N"/>
    <property type="match status" value="1"/>
</dbReference>
<evidence type="ECO:0000256" key="7">
    <source>
        <dbReference type="SAM" id="Coils"/>
    </source>
</evidence>
<feature type="modified residue" description="N6-(pyridoxal phosphate)lysine" evidence="5">
    <location>
        <position position="65"/>
    </location>
</feature>
<dbReference type="GO" id="GO:0030632">
    <property type="term" value="P:D-alanine biosynthetic process"/>
    <property type="evidence" value="ECO:0007669"/>
    <property type="project" value="TreeGrafter"/>
</dbReference>
<evidence type="ECO:0000256" key="6">
    <source>
        <dbReference type="PIRSR" id="PIRSR600821-52"/>
    </source>
</evidence>
<feature type="binding site" evidence="6">
    <location>
        <position position="325"/>
    </location>
    <ligand>
        <name>substrate</name>
    </ligand>
</feature>
<evidence type="ECO:0000259" key="8">
    <source>
        <dbReference type="SMART" id="SM01005"/>
    </source>
</evidence>
<dbReference type="GO" id="GO:0005829">
    <property type="term" value="C:cytosol"/>
    <property type="evidence" value="ECO:0007669"/>
    <property type="project" value="TreeGrafter"/>
</dbReference>
<dbReference type="Gene3D" id="3.20.20.10">
    <property type="entry name" value="Alanine racemase"/>
    <property type="match status" value="1"/>
</dbReference>
<evidence type="ECO:0000256" key="3">
    <source>
        <dbReference type="ARBA" id="ARBA00022898"/>
    </source>
</evidence>
<feature type="binding site" evidence="6">
    <location>
        <position position="159"/>
    </location>
    <ligand>
        <name>substrate</name>
    </ligand>
</feature>
<keyword evidence="3 5" id="KW-0663">Pyridoxal phosphate</keyword>
<keyword evidence="4 9" id="KW-0413">Isomerase</keyword>
<protein>
    <submittedName>
        <fullName evidence="9">Alanine racemase</fullName>
        <ecNumber evidence="9">5.1.1.1</ecNumber>
    </submittedName>
</protein>
<dbReference type="InterPro" id="IPR009006">
    <property type="entry name" value="Ala_racemase/Decarboxylase_C"/>
</dbReference>
<dbReference type="EMBL" id="SHBE01000001">
    <property type="protein sequence ID" value="RZO27320.1"/>
    <property type="molecule type" value="Genomic_DNA"/>
</dbReference>
<dbReference type="SMART" id="SM01005">
    <property type="entry name" value="Ala_racemase_C"/>
    <property type="match status" value="1"/>
</dbReference>
<keyword evidence="7" id="KW-0175">Coiled coil</keyword>
<dbReference type="FunFam" id="3.20.20.10:FF:000002">
    <property type="entry name" value="Alanine racemase"/>
    <property type="match status" value="1"/>
</dbReference>
<dbReference type="EC" id="5.1.1.1" evidence="9"/>